<evidence type="ECO:0000256" key="8">
    <source>
        <dbReference type="ARBA" id="ARBA00023146"/>
    </source>
</evidence>
<evidence type="ECO:0000256" key="5">
    <source>
        <dbReference type="ARBA" id="ARBA00022741"/>
    </source>
</evidence>
<reference evidence="15" key="2">
    <citation type="journal article" date="2021" name="Microbiome">
        <title>Successional dynamics and alternative stable states in a saline activated sludge microbial community over 9 years.</title>
        <authorList>
            <person name="Wang Y."/>
            <person name="Ye J."/>
            <person name="Ju F."/>
            <person name="Liu L."/>
            <person name="Boyd J.A."/>
            <person name="Deng Y."/>
            <person name="Parks D.H."/>
            <person name="Jiang X."/>
            <person name="Yin X."/>
            <person name="Woodcroft B.J."/>
            <person name="Tyson G.W."/>
            <person name="Hugenholtz P."/>
            <person name="Polz M.F."/>
            <person name="Zhang T."/>
        </authorList>
    </citation>
    <scope>NUCLEOTIDE SEQUENCE</scope>
    <source>
        <strain evidence="15">HKST-UBA79</strain>
    </source>
</reference>
<keyword evidence="7 12" id="KW-0648">Protein biosynthesis</keyword>
<protein>
    <recommendedName>
        <fullName evidence="2 11">Isoleucine--tRNA ligase</fullName>
        <ecNumber evidence="2 11">6.1.1.5</ecNumber>
    </recommendedName>
</protein>
<dbReference type="GO" id="GO:0004822">
    <property type="term" value="F:isoleucine-tRNA ligase activity"/>
    <property type="evidence" value="ECO:0007669"/>
    <property type="project" value="UniProtKB-UniRule"/>
</dbReference>
<keyword evidence="4 12" id="KW-0436">Ligase</keyword>
<name>A0A955EE65_UNCKA</name>
<dbReference type="InterPro" id="IPR023586">
    <property type="entry name" value="Ile-tRNA-ligase_type2"/>
</dbReference>
<dbReference type="EMBL" id="JAGQNX010000030">
    <property type="protein sequence ID" value="MCA9308078.1"/>
    <property type="molecule type" value="Genomic_DNA"/>
</dbReference>
<dbReference type="GO" id="GO:0002161">
    <property type="term" value="F:aminoacyl-tRNA deacylase activity"/>
    <property type="evidence" value="ECO:0007669"/>
    <property type="project" value="InterPro"/>
</dbReference>
<dbReference type="Pfam" id="PF19302">
    <property type="entry name" value="DUF5915"/>
    <property type="match status" value="1"/>
</dbReference>
<comment type="similarity">
    <text evidence="1">Belongs to the class-I aminoacyl-tRNA synthetase family. IleS type 2 subfamily.</text>
</comment>
<dbReference type="InterPro" id="IPR002300">
    <property type="entry name" value="aa-tRNA-synth_Ia"/>
</dbReference>
<feature type="domain" description="Aminoacyl-tRNA synthetase class Ia" evidence="13">
    <location>
        <begin position="18"/>
        <end position="630"/>
    </location>
</feature>
<dbReference type="Pfam" id="PF08264">
    <property type="entry name" value="Anticodon_1"/>
    <property type="match status" value="1"/>
</dbReference>
<keyword evidence="6 12" id="KW-0067">ATP-binding</keyword>
<reference evidence="15" key="1">
    <citation type="submission" date="2020-04" db="EMBL/GenBank/DDBJ databases">
        <authorList>
            <person name="Zhang T."/>
        </authorList>
    </citation>
    <scope>NUCLEOTIDE SEQUENCE</scope>
    <source>
        <strain evidence="15">HKST-UBA79</strain>
    </source>
</reference>
<dbReference type="InterPro" id="IPR033709">
    <property type="entry name" value="Anticodon_Ile_ABEc"/>
</dbReference>
<dbReference type="Proteomes" id="UP000740557">
    <property type="component" value="Unassembled WGS sequence"/>
</dbReference>
<evidence type="ECO:0000256" key="12">
    <source>
        <dbReference type="RuleBase" id="RU363035"/>
    </source>
</evidence>
<dbReference type="PANTHER" id="PTHR42780">
    <property type="entry name" value="SOLEUCYL-TRNA SYNTHETASE"/>
    <property type="match status" value="1"/>
</dbReference>
<dbReference type="GO" id="GO:0005524">
    <property type="term" value="F:ATP binding"/>
    <property type="evidence" value="ECO:0007669"/>
    <property type="project" value="UniProtKB-KW"/>
</dbReference>
<proteinExistence type="inferred from homology"/>
<evidence type="ECO:0000256" key="4">
    <source>
        <dbReference type="ARBA" id="ARBA00022598"/>
    </source>
</evidence>
<dbReference type="NCBIfam" id="TIGR00392">
    <property type="entry name" value="ileS"/>
    <property type="match status" value="1"/>
</dbReference>
<evidence type="ECO:0000256" key="6">
    <source>
        <dbReference type="ARBA" id="ARBA00022840"/>
    </source>
</evidence>
<dbReference type="GO" id="GO:0000049">
    <property type="term" value="F:tRNA binding"/>
    <property type="evidence" value="ECO:0007669"/>
    <property type="project" value="InterPro"/>
</dbReference>
<dbReference type="InterPro" id="IPR001412">
    <property type="entry name" value="aa-tRNA-synth_I_CS"/>
</dbReference>
<dbReference type="CDD" id="cd00818">
    <property type="entry name" value="IleRS_core"/>
    <property type="match status" value="1"/>
</dbReference>
<evidence type="ECO:0000256" key="9">
    <source>
        <dbReference type="ARBA" id="ARBA00025217"/>
    </source>
</evidence>
<feature type="domain" description="Methionyl/Valyl/Leucyl/Isoleucyl-tRNA synthetase anticodon-binding" evidence="14">
    <location>
        <begin position="681"/>
        <end position="823"/>
    </location>
</feature>
<evidence type="ECO:0000313" key="15">
    <source>
        <dbReference type="EMBL" id="MCA9308078.1"/>
    </source>
</evidence>
<dbReference type="AlphaFoldDB" id="A0A955EE65"/>
<dbReference type="Pfam" id="PF00133">
    <property type="entry name" value="tRNA-synt_1"/>
    <property type="match status" value="1"/>
</dbReference>
<evidence type="ECO:0000256" key="10">
    <source>
        <dbReference type="ARBA" id="ARBA00048359"/>
    </source>
</evidence>
<dbReference type="SUPFAM" id="SSF50677">
    <property type="entry name" value="ValRS/IleRS/LeuRS editing domain"/>
    <property type="match status" value="1"/>
</dbReference>
<comment type="catalytic activity">
    <reaction evidence="10">
        <text>tRNA(Ile) + L-isoleucine + ATP = L-isoleucyl-tRNA(Ile) + AMP + diphosphate</text>
        <dbReference type="Rhea" id="RHEA:11060"/>
        <dbReference type="Rhea" id="RHEA-COMP:9666"/>
        <dbReference type="Rhea" id="RHEA-COMP:9695"/>
        <dbReference type="ChEBI" id="CHEBI:30616"/>
        <dbReference type="ChEBI" id="CHEBI:33019"/>
        <dbReference type="ChEBI" id="CHEBI:58045"/>
        <dbReference type="ChEBI" id="CHEBI:78442"/>
        <dbReference type="ChEBI" id="CHEBI:78528"/>
        <dbReference type="ChEBI" id="CHEBI:456215"/>
        <dbReference type="EC" id="6.1.1.5"/>
    </reaction>
</comment>
<accession>A0A955EE65</accession>
<evidence type="ECO:0000259" key="14">
    <source>
        <dbReference type="Pfam" id="PF08264"/>
    </source>
</evidence>
<dbReference type="InterPro" id="IPR013155">
    <property type="entry name" value="M/V/L/I-tRNA-synth_anticd-bd"/>
</dbReference>
<dbReference type="InterPro" id="IPR002301">
    <property type="entry name" value="Ile-tRNA-ligase"/>
</dbReference>
<evidence type="ECO:0000259" key="13">
    <source>
        <dbReference type="Pfam" id="PF00133"/>
    </source>
</evidence>
<dbReference type="PROSITE" id="PS00178">
    <property type="entry name" value="AA_TRNA_LIGASE_I"/>
    <property type="match status" value="1"/>
</dbReference>
<evidence type="ECO:0000313" key="16">
    <source>
        <dbReference type="Proteomes" id="UP000740557"/>
    </source>
</evidence>
<dbReference type="Gene3D" id="1.10.730.10">
    <property type="entry name" value="Isoleucyl-tRNA Synthetase, Domain 1"/>
    <property type="match status" value="1"/>
</dbReference>
<dbReference type="PANTHER" id="PTHR42780:SF1">
    <property type="entry name" value="ISOLEUCINE--TRNA LIGASE, CYTOPLASMIC"/>
    <property type="match status" value="1"/>
</dbReference>
<evidence type="ECO:0000256" key="11">
    <source>
        <dbReference type="NCBIfam" id="TIGR00392"/>
    </source>
</evidence>
<evidence type="ECO:0000256" key="3">
    <source>
        <dbReference type="ARBA" id="ARBA00022490"/>
    </source>
</evidence>
<comment type="caution">
    <text evidence="15">The sequence shown here is derived from an EMBL/GenBank/DDBJ whole genome shotgun (WGS) entry which is preliminary data.</text>
</comment>
<keyword evidence="5 12" id="KW-0547">Nucleotide-binding</keyword>
<dbReference type="CDD" id="cd07961">
    <property type="entry name" value="Anticodon_Ia_Ile_ABEc"/>
    <property type="match status" value="1"/>
</dbReference>
<dbReference type="PRINTS" id="PR00984">
    <property type="entry name" value="TRNASYNTHILE"/>
</dbReference>
<dbReference type="SUPFAM" id="SSF47323">
    <property type="entry name" value="Anticodon-binding domain of a subclass of class I aminoacyl-tRNA synthetases"/>
    <property type="match status" value="1"/>
</dbReference>
<sequence length="947" mass="108562">MFKEVPNVNNFAEPEAEILKFWKQNKIFEKSVEQRPEDNLYVFYDGPPFISGLPHYGHLIVSIVKDLIPRYQTMKGKRVERIWGWDAHGLTVESKVVKELGIRDRTEIENFGLEEFTKACYEYTSKTLEAWPWYIDRIGRWVDMDNAYKTIDKSYMESVMWVFKQLYDKGLIYKGLRTSLFCTTCGTPVSNFEVAMDNTYKDVEDPAVTIKFKLKDSPKFHNTSILAWTTTPWTLPSNRALAVSENDDYVLVNSNAENYICAKARLDYVFKDLQYNVEKEFKGIELVGESYEPLYTFYTYTENEFKVYAYEGMATVDEGTGIVHSAPGFGAIDTEMGEHYNLTVMLTIDDQGKFLAGNNGTNPWEGQYFSDTNNSITEDLKQRGLLFRAETITHRFPYHDRCDTLLIQRAQQSWFVDVNSLKSRLIELNKDINWIPESVKHNRFDKGIEQAPDWCISRNRFWATPMPVWESDTGDRIVVGSIAELEELSGQKVKDLHRPYIDEITIKKDGKVYTRIPEVLDSWFEAGSMPYGQIHYPFENKAKFDNNFPGDFIVEYIAQVRAWFYVMHVLSGALYDTNAFKNVIAYGVMAGNDGRKMSKTYGNYDDPKETLETIGGDALRLYLVNSPLMTGGNVNFDGVELKNKSKKVLNPLWNSLKFFSTYANSANWTPSESVVSDNLLDKWILGQLETTRQTFVENIDKYNIPPAVEALEVFVDDLSRWYVRRSRDRISNGEAAALTTLYNVLLGFSKIAAPVVPFIAEYIYQTLKQDNDIESVHLCDFPQSFTTVDVALQTNMQLTQDIVSTAHSIRSNNNISVRQPLSTLAYKAETALAHDYLEIIKDEINVKEITTVVDQNLPTLEAQGVVVSLDTALTKELELEGIARNFVRKIQQMRKNEGMNVTDLIEVTYPNDVVNLQQAVQIHEDYIKSKIQATSIIIADAYNIKKI</sequence>
<dbReference type="InterPro" id="IPR014729">
    <property type="entry name" value="Rossmann-like_a/b/a_fold"/>
</dbReference>
<evidence type="ECO:0000256" key="2">
    <source>
        <dbReference type="ARBA" id="ARBA00013165"/>
    </source>
</evidence>
<dbReference type="EC" id="6.1.1.5" evidence="2 11"/>
<dbReference type="InterPro" id="IPR009008">
    <property type="entry name" value="Val/Leu/Ile-tRNA-synth_edit"/>
</dbReference>
<evidence type="ECO:0000256" key="1">
    <source>
        <dbReference type="ARBA" id="ARBA00007078"/>
    </source>
</evidence>
<dbReference type="SUPFAM" id="SSF52374">
    <property type="entry name" value="Nucleotidylyl transferase"/>
    <property type="match status" value="1"/>
</dbReference>
<dbReference type="Gene3D" id="3.40.50.620">
    <property type="entry name" value="HUPs"/>
    <property type="match status" value="2"/>
</dbReference>
<keyword evidence="3" id="KW-0963">Cytoplasm</keyword>
<gene>
    <name evidence="15" type="ORF">KC980_01065</name>
</gene>
<dbReference type="GO" id="GO:0006428">
    <property type="term" value="P:isoleucyl-tRNA aminoacylation"/>
    <property type="evidence" value="ECO:0007669"/>
    <property type="project" value="UniProtKB-UniRule"/>
</dbReference>
<dbReference type="InterPro" id="IPR009080">
    <property type="entry name" value="tRNAsynth_Ia_anticodon-bd"/>
</dbReference>
<organism evidence="15 16">
    <name type="scientific">candidate division WWE3 bacterium</name>
    <dbReference type="NCBI Taxonomy" id="2053526"/>
    <lineage>
        <taxon>Bacteria</taxon>
        <taxon>Katanobacteria</taxon>
    </lineage>
</organism>
<comment type="function">
    <text evidence="9">Catalyzes the attachment of isoleucine to tRNA(Ile). As IleRS can inadvertently accommodate and process structurally similar amino acids such as valine, to avoid such errors it has two additional distinct tRNA(Ile)-dependent editing activities. One activity is designated as 'pretransfer' editing and involves the hydrolysis of activated Val-AMP. The other activity is designated 'posttransfer' editing and involves deacylation of mischarged Val-tRNA(Ile).</text>
</comment>
<keyword evidence="8 12" id="KW-0030">Aminoacyl-tRNA synthetase</keyword>
<dbReference type="GO" id="GO:0005737">
    <property type="term" value="C:cytoplasm"/>
    <property type="evidence" value="ECO:0007669"/>
    <property type="project" value="UniProtKB-UniRule"/>
</dbReference>
<evidence type="ECO:0000256" key="7">
    <source>
        <dbReference type="ARBA" id="ARBA00022917"/>
    </source>
</evidence>